<evidence type="ECO:0000313" key="9">
    <source>
        <dbReference type="EMBL" id="PRQ17431.1"/>
    </source>
</evidence>
<sequence length="433" mass="47562">MSYWRGLSSRASIIARRKQHHPCISHILHDDDVVSEPSPSPNTNHFLTQKRFFSLDSKVSGFGGFAQNRRISNALLSSPPAGFGFARNMSTAGGGGADKIGLFSDVPEILSDTTVQAVTSQLPVVNEVAIAAADSYLPVKGLQYLIDYVHTTAGLSWWAAIVVTTLLIRSCTVPLLVNQLKATAKLTLMRPRLEELKQEMEEKGMDLGAKIEYQKKIKMLFKEYGCSPLTPLKGLFIQAPVFISFFLAISNMAEKVPSFKDGGAYWFVDLTTPDPMYIFPVLAGLTFLITVECNLQEGMEGNPVAKTMKNVSRGMAVLTVPFTMGFPKAVFCYWVTSNLFSLGYGIVIKNPFVKKTLGLPQLPTPAPQPQGSQQSAFSLFSQMKQLAAAPEPASSTVQPAKIQDRRTSSTSDLSQRIKSLEKKVKGKKRNKKR</sequence>
<keyword evidence="5" id="KW-0472">Membrane</keyword>
<dbReference type="GO" id="GO:0005743">
    <property type="term" value="C:mitochondrial inner membrane"/>
    <property type="evidence" value="ECO:0007669"/>
    <property type="project" value="TreeGrafter"/>
</dbReference>
<dbReference type="STRING" id="74649.A0A2P6P669"/>
<comment type="similarity">
    <text evidence="6">Belongs to the OXA1/ALB3/YidC family.</text>
</comment>
<keyword evidence="3 6" id="KW-0812">Transmembrane</keyword>
<dbReference type="EMBL" id="PDCK01000045">
    <property type="protein sequence ID" value="PRQ17431.1"/>
    <property type="molecule type" value="Genomic_DNA"/>
</dbReference>
<reference evidence="9 10" key="1">
    <citation type="journal article" date="2018" name="Nat. Genet.">
        <title>The Rosa genome provides new insights in the design of modern roses.</title>
        <authorList>
            <person name="Bendahmane M."/>
        </authorList>
    </citation>
    <scope>NUCLEOTIDE SEQUENCE [LARGE SCALE GENOMIC DNA]</scope>
    <source>
        <strain evidence="10">cv. Old Blush</strain>
    </source>
</reference>
<dbReference type="AlphaFoldDB" id="A0A2P6P669"/>
<protein>
    <submittedName>
        <fullName evidence="9">Putative membrane insertase OXA1/ALB3/YidC, membrane insertase YidC/Oxa1</fullName>
    </submittedName>
</protein>
<dbReference type="NCBIfam" id="TIGR03592">
    <property type="entry name" value="yidC_oxa1_cterm"/>
    <property type="match status" value="1"/>
</dbReference>
<evidence type="ECO:0000259" key="8">
    <source>
        <dbReference type="Pfam" id="PF02096"/>
    </source>
</evidence>
<organism evidence="9 10">
    <name type="scientific">Rosa chinensis</name>
    <name type="common">China rose</name>
    <dbReference type="NCBI Taxonomy" id="74649"/>
    <lineage>
        <taxon>Eukaryota</taxon>
        <taxon>Viridiplantae</taxon>
        <taxon>Streptophyta</taxon>
        <taxon>Embryophyta</taxon>
        <taxon>Tracheophyta</taxon>
        <taxon>Spermatophyta</taxon>
        <taxon>Magnoliopsida</taxon>
        <taxon>eudicotyledons</taxon>
        <taxon>Gunneridae</taxon>
        <taxon>Pentapetalae</taxon>
        <taxon>rosids</taxon>
        <taxon>fabids</taxon>
        <taxon>Rosales</taxon>
        <taxon>Rosaceae</taxon>
        <taxon>Rosoideae</taxon>
        <taxon>Rosoideae incertae sedis</taxon>
        <taxon>Rosa</taxon>
    </lineage>
</organism>
<evidence type="ECO:0000256" key="7">
    <source>
        <dbReference type="SAM" id="MobiDB-lite"/>
    </source>
</evidence>
<dbReference type="PANTHER" id="PTHR12428">
    <property type="entry name" value="OXA1"/>
    <property type="match status" value="1"/>
</dbReference>
<evidence type="ECO:0000256" key="1">
    <source>
        <dbReference type="ARBA" id="ARBA00004141"/>
    </source>
</evidence>
<comment type="similarity">
    <text evidence="2">Belongs to the OXA1/ALB3/YidC (TC 2.A.9.2) family.</text>
</comment>
<dbReference type="InterPro" id="IPR001708">
    <property type="entry name" value="YidC/ALB3/OXA1/COX18"/>
</dbReference>
<accession>A0A2P6P669</accession>
<evidence type="ECO:0000256" key="3">
    <source>
        <dbReference type="ARBA" id="ARBA00022692"/>
    </source>
</evidence>
<dbReference type="OrthoDB" id="2148490at2759"/>
<gene>
    <name evidence="9" type="ORF">RchiOBHm_Chr7g0194921</name>
</gene>
<feature type="compositionally biased region" description="Polar residues" evidence="7">
    <location>
        <begin position="408"/>
        <end position="417"/>
    </location>
</feature>
<feature type="domain" description="Membrane insertase YidC/Oxa/ALB C-terminal" evidence="8">
    <location>
        <begin position="157"/>
        <end position="349"/>
    </location>
</feature>
<feature type="compositionally biased region" description="Basic residues" evidence="7">
    <location>
        <begin position="424"/>
        <end position="433"/>
    </location>
</feature>
<dbReference type="GO" id="GO:0032977">
    <property type="term" value="F:membrane insertase activity"/>
    <property type="evidence" value="ECO:0007669"/>
    <property type="project" value="InterPro"/>
</dbReference>
<dbReference type="CDD" id="cd20069">
    <property type="entry name" value="5TM_Oxa1-like"/>
    <property type="match status" value="1"/>
</dbReference>
<evidence type="ECO:0000313" key="10">
    <source>
        <dbReference type="Proteomes" id="UP000238479"/>
    </source>
</evidence>
<evidence type="ECO:0000256" key="2">
    <source>
        <dbReference type="ARBA" id="ARBA00010583"/>
    </source>
</evidence>
<feature type="region of interest" description="Disordered" evidence="7">
    <location>
        <begin position="384"/>
        <end position="433"/>
    </location>
</feature>
<dbReference type="Proteomes" id="UP000238479">
    <property type="component" value="Chromosome 7"/>
</dbReference>
<dbReference type="InterPro" id="IPR028055">
    <property type="entry name" value="YidC/Oxa/ALB_C"/>
</dbReference>
<proteinExistence type="inferred from homology"/>
<dbReference type="Pfam" id="PF02096">
    <property type="entry name" value="60KD_IMP"/>
    <property type="match status" value="1"/>
</dbReference>
<evidence type="ECO:0000256" key="6">
    <source>
        <dbReference type="RuleBase" id="RU003945"/>
    </source>
</evidence>
<evidence type="ECO:0000256" key="5">
    <source>
        <dbReference type="ARBA" id="ARBA00023136"/>
    </source>
</evidence>
<comment type="subcellular location">
    <subcellularLocation>
        <location evidence="1 6">Membrane</location>
        <topology evidence="1 6">Multi-pass membrane protein</topology>
    </subcellularLocation>
</comment>
<dbReference type="PANTHER" id="PTHR12428:SF34">
    <property type="entry name" value="MITOCHONDRIAL INNER MEMBRANE PROTEIN OXA1-LIKE"/>
    <property type="match status" value="1"/>
</dbReference>
<evidence type="ECO:0000256" key="4">
    <source>
        <dbReference type="ARBA" id="ARBA00022989"/>
    </source>
</evidence>
<keyword evidence="4" id="KW-1133">Transmembrane helix</keyword>
<keyword evidence="10" id="KW-1185">Reference proteome</keyword>
<dbReference type="GO" id="GO:0032979">
    <property type="term" value="P:protein insertion into mitochondrial inner membrane from matrix"/>
    <property type="evidence" value="ECO:0007669"/>
    <property type="project" value="TreeGrafter"/>
</dbReference>
<comment type="caution">
    <text evidence="9">The sequence shown here is derived from an EMBL/GenBank/DDBJ whole genome shotgun (WGS) entry which is preliminary data.</text>
</comment>
<name>A0A2P6P669_ROSCH</name>
<dbReference type="Gramene" id="PRQ17431">
    <property type="protein sequence ID" value="PRQ17431"/>
    <property type="gene ID" value="RchiOBHm_Chr7g0194921"/>
</dbReference>
<dbReference type="OMA" id="AMTQDHT"/>